<keyword evidence="1" id="KW-0812">Transmembrane</keyword>
<keyword evidence="3" id="KW-1185">Reference proteome</keyword>
<dbReference type="EMBL" id="CP054056">
    <property type="protein sequence ID" value="QKJ24955.1"/>
    <property type="molecule type" value="Genomic_DNA"/>
</dbReference>
<evidence type="ECO:0000313" key="2">
    <source>
        <dbReference type="EMBL" id="QKJ24955.1"/>
    </source>
</evidence>
<organism evidence="2 3">
    <name type="scientific">Aquiluna borgnonia</name>
    <dbReference type="NCBI Taxonomy" id="2499157"/>
    <lineage>
        <taxon>Bacteria</taxon>
        <taxon>Bacillati</taxon>
        <taxon>Actinomycetota</taxon>
        <taxon>Actinomycetes</taxon>
        <taxon>Micrococcales</taxon>
        <taxon>Microbacteriaceae</taxon>
        <taxon>Luna cluster</taxon>
        <taxon>Luna-1 subcluster</taxon>
        <taxon>Aquiluna</taxon>
    </lineage>
</organism>
<dbReference type="Proteomes" id="UP000501003">
    <property type="component" value="Chromosome"/>
</dbReference>
<protein>
    <recommendedName>
        <fullName evidence="4">Transmembrane protein</fullName>
    </recommendedName>
</protein>
<evidence type="ECO:0000256" key="1">
    <source>
        <dbReference type="SAM" id="Phobius"/>
    </source>
</evidence>
<dbReference type="RefSeq" id="WP_173493252.1">
    <property type="nucleotide sequence ID" value="NZ_CP054056.1"/>
</dbReference>
<evidence type="ECO:0000313" key="3">
    <source>
        <dbReference type="Proteomes" id="UP000501003"/>
    </source>
</evidence>
<evidence type="ECO:0008006" key="4">
    <source>
        <dbReference type="Google" id="ProtNLM"/>
    </source>
</evidence>
<gene>
    <name evidence="2" type="ORF">HRU87_01765</name>
</gene>
<feature type="transmembrane region" description="Helical" evidence="1">
    <location>
        <begin position="68"/>
        <end position="87"/>
    </location>
</feature>
<dbReference type="AlphaFoldDB" id="A0A7D4TTU1"/>
<dbReference type="KEGG" id="aqg:HRU87_01765"/>
<reference evidence="2 3" key="1">
    <citation type="submission" date="2020-05" db="EMBL/GenBank/DDBJ databases">
        <title>Aquirufa sp. strain 15G-AUS-rot a new Aquirufa species.</title>
        <authorList>
            <person name="Pitt A."/>
            <person name="Hahn M.W."/>
        </authorList>
    </citation>
    <scope>NUCLEOTIDE SEQUENCE [LARGE SCALE GENOMIC DNA]</scope>
    <source>
        <strain evidence="2 3">15G-AUS-rot</strain>
    </source>
</reference>
<feature type="transmembrane region" description="Helical" evidence="1">
    <location>
        <begin position="6"/>
        <end position="24"/>
    </location>
</feature>
<name>A0A7D4TTU1_9MICO</name>
<accession>A0A7D4TTU1</accession>
<sequence length="197" mass="21457">MENPIGLGGITLLVAAVVWLAIFVPGFSKRSEIRATNNLVRKDAKQHRVSAQMTADEQLTRLINTQRGFSVLFALFFLGALAAGIASVTDGGWLMAAGAAIVMSALALFVSRAAGRRATELARSKHAARNQARAQAFVRRPAPVSREWEPNPIPAPLNQLRQGELNDNLAEVVEIKRDQKVWAAKDLDAILARRRAI</sequence>
<keyword evidence="1" id="KW-1133">Transmembrane helix</keyword>
<keyword evidence="1" id="KW-0472">Membrane</keyword>
<proteinExistence type="predicted"/>
<feature type="transmembrane region" description="Helical" evidence="1">
    <location>
        <begin position="93"/>
        <end position="115"/>
    </location>
</feature>